<dbReference type="PANTHER" id="PTHR12714">
    <property type="entry name" value="PROTEIN-S ISOPRENYLCYSTEINE O-METHYLTRANSFERASE"/>
    <property type="match status" value="1"/>
</dbReference>
<dbReference type="GO" id="GO:0032259">
    <property type="term" value="P:methylation"/>
    <property type="evidence" value="ECO:0007669"/>
    <property type="project" value="UniProtKB-KW"/>
</dbReference>
<evidence type="ECO:0000256" key="7">
    <source>
        <dbReference type="ARBA" id="ARBA00022691"/>
    </source>
</evidence>
<dbReference type="PROSITE" id="PS51564">
    <property type="entry name" value="SAM_ICMT"/>
    <property type="match status" value="1"/>
</dbReference>
<dbReference type="Gene3D" id="1.20.120.1630">
    <property type="match status" value="1"/>
</dbReference>
<evidence type="ECO:0000256" key="5">
    <source>
        <dbReference type="ARBA" id="ARBA00022603"/>
    </source>
</evidence>
<comment type="catalytic activity">
    <reaction evidence="1 13">
        <text>[protein]-C-terminal S-[(2E,6E)-farnesyl]-L-cysteine + S-adenosyl-L-methionine = [protein]-C-terminal S-[(2E,6E)-farnesyl]-L-cysteine methyl ester + S-adenosyl-L-homocysteine</text>
        <dbReference type="Rhea" id="RHEA:21672"/>
        <dbReference type="Rhea" id="RHEA-COMP:12125"/>
        <dbReference type="Rhea" id="RHEA-COMP:12126"/>
        <dbReference type="ChEBI" id="CHEBI:57856"/>
        <dbReference type="ChEBI" id="CHEBI:59789"/>
        <dbReference type="ChEBI" id="CHEBI:90510"/>
        <dbReference type="ChEBI" id="CHEBI:90511"/>
        <dbReference type="EC" id="2.1.1.100"/>
    </reaction>
</comment>
<evidence type="ECO:0000313" key="14">
    <source>
        <dbReference type="EMBL" id="CAG4642765.1"/>
    </source>
</evidence>
<feature type="transmembrane region" description="Helical" evidence="13">
    <location>
        <begin position="108"/>
        <end position="126"/>
    </location>
</feature>
<sequence length="260" mass="30216">MHSWGKIEGINPLCLLVISTLSAFVICCAISQKSVDIITFEVLWRSHLLGVLLAFGLSLNIYYIKDFISLGWYIMIMSFFHFSEFLVTSIIRPQTLSTDSFLLNHSKAYTLAALVSWFEYLVQFCCFPMMKRFSWFSFLGLVLCIGGEALRKIAMLTAGSNFDHLIRTQREEKHQLVTSGIYRFFRHPSYVGWFYWSIGTQIILCNPFCIIAYTLASWKFFHERVYEEEITLLQFFGDQYVAYQKKVSTGLPFIRGYSLT</sequence>
<proteinExistence type="inferred from homology"/>
<comment type="function">
    <text evidence="11">Catalyzes the post-translational methylation of isoprenylated C-terminal cysteine residues.</text>
</comment>
<accession>A0A9N6WQG1</accession>
<keyword evidence="6" id="KW-0808">Transferase</keyword>
<feature type="transmembrane region" description="Helical" evidence="13">
    <location>
        <begin position="70"/>
        <end position="88"/>
    </location>
</feature>
<keyword evidence="9 13" id="KW-1133">Transmembrane helix</keyword>
<organism evidence="14">
    <name type="scientific">Evadne anonyx</name>
    <dbReference type="NCBI Taxonomy" id="141404"/>
    <lineage>
        <taxon>Eukaryota</taxon>
        <taxon>Metazoa</taxon>
        <taxon>Ecdysozoa</taxon>
        <taxon>Arthropoda</taxon>
        <taxon>Crustacea</taxon>
        <taxon>Branchiopoda</taxon>
        <taxon>Diplostraca</taxon>
        <taxon>Cladocera</taxon>
        <taxon>Onychopoda</taxon>
        <taxon>Podonidae</taxon>
        <taxon>Evadne</taxon>
    </lineage>
</organism>
<dbReference type="Pfam" id="PF04140">
    <property type="entry name" value="ICMT"/>
    <property type="match status" value="1"/>
</dbReference>
<evidence type="ECO:0000256" key="13">
    <source>
        <dbReference type="RuleBase" id="RU362022"/>
    </source>
</evidence>
<gene>
    <name evidence="14" type="primary">EOG090X0CFU</name>
</gene>
<dbReference type="GO" id="GO:0004671">
    <property type="term" value="F:protein C-terminal S-isoprenylcysteine carboxyl O-methyltransferase activity"/>
    <property type="evidence" value="ECO:0007669"/>
    <property type="project" value="UniProtKB-EC"/>
</dbReference>
<evidence type="ECO:0000256" key="12">
    <source>
        <dbReference type="ARBA" id="ARBA00023656"/>
    </source>
</evidence>
<comment type="similarity">
    <text evidence="3 13">Belongs to the class VI-like SAM-binding methyltransferase superfamily. Isoprenylcysteine carboxyl methyltransferase family.</text>
</comment>
<feature type="transmembrane region" description="Helical" evidence="13">
    <location>
        <begin position="133"/>
        <end position="150"/>
    </location>
</feature>
<dbReference type="InterPro" id="IPR007269">
    <property type="entry name" value="ICMT_MeTrfase"/>
</dbReference>
<dbReference type="InterPro" id="IPR025770">
    <property type="entry name" value="PPMT_MeTrfase"/>
</dbReference>
<evidence type="ECO:0000256" key="4">
    <source>
        <dbReference type="ARBA" id="ARBA00012151"/>
    </source>
</evidence>
<keyword evidence="5 13" id="KW-0489">Methyltransferase</keyword>
<dbReference type="GO" id="GO:0005789">
    <property type="term" value="C:endoplasmic reticulum membrane"/>
    <property type="evidence" value="ECO:0007669"/>
    <property type="project" value="UniProtKB-SubCell"/>
</dbReference>
<evidence type="ECO:0000256" key="8">
    <source>
        <dbReference type="ARBA" id="ARBA00022692"/>
    </source>
</evidence>
<evidence type="ECO:0000256" key="10">
    <source>
        <dbReference type="ARBA" id="ARBA00023136"/>
    </source>
</evidence>
<dbReference type="EC" id="2.1.1.100" evidence="4 13"/>
<keyword evidence="13" id="KW-0256">Endoplasmic reticulum</keyword>
<feature type="transmembrane region" description="Helical" evidence="13">
    <location>
        <begin position="12"/>
        <end position="32"/>
    </location>
</feature>
<evidence type="ECO:0000256" key="9">
    <source>
        <dbReference type="ARBA" id="ARBA00022989"/>
    </source>
</evidence>
<protein>
    <recommendedName>
        <fullName evidence="12 13">Protein-S-isoprenylcysteine O-methyltransferase</fullName>
        <ecNumber evidence="4 13">2.1.1.100</ecNumber>
    </recommendedName>
</protein>
<evidence type="ECO:0000256" key="3">
    <source>
        <dbReference type="ARBA" id="ARBA00009140"/>
    </source>
</evidence>
<comment type="subcellular location">
    <subcellularLocation>
        <location evidence="13">Endoplasmic reticulum membrane</location>
        <topology evidence="13">Multi-pass membrane protein</topology>
    </subcellularLocation>
    <subcellularLocation>
        <location evidence="2">Membrane</location>
        <topology evidence="2">Multi-pass membrane protein</topology>
    </subcellularLocation>
</comment>
<keyword evidence="7 13" id="KW-0949">S-adenosyl-L-methionine</keyword>
<evidence type="ECO:0000256" key="6">
    <source>
        <dbReference type="ARBA" id="ARBA00022679"/>
    </source>
</evidence>
<keyword evidence="10 13" id="KW-0472">Membrane</keyword>
<feature type="transmembrane region" description="Helical" evidence="13">
    <location>
        <begin position="44"/>
        <end position="63"/>
    </location>
</feature>
<reference evidence="14" key="1">
    <citation type="submission" date="2021-04" db="EMBL/GenBank/DDBJ databases">
        <authorList>
            <person name="Cornetti L."/>
        </authorList>
    </citation>
    <scope>NUCLEOTIDE SEQUENCE</scope>
</reference>
<evidence type="ECO:0000256" key="2">
    <source>
        <dbReference type="ARBA" id="ARBA00004141"/>
    </source>
</evidence>
<keyword evidence="8 13" id="KW-0812">Transmembrane</keyword>
<dbReference type="EMBL" id="OC986110">
    <property type="protein sequence ID" value="CAG4642765.1"/>
    <property type="molecule type" value="Genomic_DNA"/>
</dbReference>
<dbReference type="AlphaFoldDB" id="A0A9N6WQG1"/>
<dbReference type="PANTHER" id="PTHR12714:SF9">
    <property type="entry name" value="PROTEIN-S-ISOPRENYLCYSTEINE O-METHYLTRANSFERASE"/>
    <property type="match status" value="1"/>
</dbReference>
<feature type="transmembrane region" description="Helical" evidence="13">
    <location>
        <begin position="193"/>
        <end position="216"/>
    </location>
</feature>
<evidence type="ECO:0000256" key="11">
    <source>
        <dbReference type="ARBA" id="ARBA00023572"/>
    </source>
</evidence>
<evidence type="ECO:0000256" key="1">
    <source>
        <dbReference type="ARBA" id="ARBA00001450"/>
    </source>
</evidence>
<name>A0A9N6WQG1_9CRUS</name>